<protein>
    <submittedName>
        <fullName evidence="1">Uncharacterized protein</fullName>
    </submittedName>
</protein>
<proteinExistence type="predicted"/>
<comment type="caution">
    <text evidence="1">The sequence shown here is derived from an EMBL/GenBank/DDBJ whole genome shotgun (WGS) entry which is preliminary data.</text>
</comment>
<reference evidence="1" key="1">
    <citation type="submission" date="2022-01" db="EMBL/GenBank/DDBJ databases">
        <title>Novel bile acid biosynthetic pathways are enriched in the microbiome of centenarians.</title>
        <authorList>
            <person name="Sato Y."/>
            <person name="Atarashi K."/>
            <person name="Plichta R.D."/>
            <person name="Arai Y."/>
            <person name="Sasajima S."/>
            <person name="Kearney M.S."/>
            <person name="Suda W."/>
            <person name="Takeshita K."/>
            <person name="Sasaki T."/>
            <person name="Okamoto S."/>
            <person name="Skelly N.A."/>
            <person name="Okamura Y."/>
            <person name="Vlamakis H."/>
            <person name="Li Y."/>
            <person name="Tanoue T."/>
            <person name="Takei H."/>
            <person name="Nittono H."/>
            <person name="Narushima S."/>
            <person name="Irie J."/>
            <person name="Itoh H."/>
            <person name="Moriya K."/>
            <person name="Sugiura Y."/>
            <person name="Suematsu M."/>
            <person name="Moritoki N."/>
            <person name="Shibata S."/>
            <person name="Littman R.D."/>
            <person name="Fischbach A.M."/>
            <person name="Uwamino Y."/>
            <person name="Inoue T."/>
            <person name="Honda A."/>
            <person name="Hattori M."/>
            <person name="Murai T."/>
            <person name="Xavier J.R."/>
            <person name="Hirose N."/>
            <person name="Honda K."/>
        </authorList>
    </citation>
    <scope>NUCLEOTIDE SEQUENCE</scope>
    <source>
        <strain evidence="1">CE91-St55</strain>
    </source>
</reference>
<dbReference type="Proteomes" id="UP001055091">
    <property type="component" value="Unassembled WGS sequence"/>
</dbReference>
<dbReference type="EMBL" id="BQNJ01000001">
    <property type="protein sequence ID" value="GKH02150.1"/>
    <property type="molecule type" value="Genomic_DNA"/>
</dbReference>
<evidence type="ECO:0000313" key="2">
    <source>
        <dbReference type="Proteomes" id="UP001055091"/>
    </source>
</evidence>
<name>A0AA37JID1_9FIRM</name>
<sequence>MIGVEYEMVYEIWYLEKDIDDTGGNLLRHIFNQRCCLPDDIQ</sequence>
<organism evidence="1 2">
    <name type="scientific">Hungatella hathewayi</name>
    <dbReference type="NCBI Taxonomy" id="154046"/>
    <lineage>
        <taxon>Bacteria</taxon>
        <taxon>Bacillati</taxon>
        <taxon>Bacillota</taxon>
        <taxon>Clostridia</taxon>
        <taxon>Lachnospirales</taxon>
        <taxon>Lachnospiraceae</taxon>
        <taxon>Hungatella</taxon>
    </lineage>
</organism>
<accession>A0AA37JID1</accession>
<gene>
    <name evidence="1" type="ORF">CE91St55_41310</name>
</gene>
<dbReference type="AlphaFoldDB" id="A0AA37JID1"/>
<evidence type="ECO:0000313" key="1">
    <source>
        <dbReference type="EMBL" id="GKH02150.1"/>
    </source>
</evidence>